<dbReference type="Pfam" id="PF20700">
    <property type="entry name" value="Mutator"/>
    <property type="match status" value="1"/>
</dbReference>
<dbReference type="AlphaFoldDB" id="A0A7R8ZTY1"/>
<sequence>VGSALRVEGECPNCGPHQWSSSPKTKKFYDVNLDLATATFLTGMNIASLHRVGKCMGLGLPHRSTFYRIQESFVYDAVDTAYENQQQELVEELTQREKIDLAGDGRYSAPGYSAKYCAYSLMDNVTK</sequence>
<feature type="non-terminal residue" evidence="2">
    <location>
        <position position="1"/>
    </location>
</feature>
<protein>
    <recommendedName>
        <fullName evidence="1">Mutator-like transposase domain-containing protein</fullName>
    </recommendedName>
</protein>
<dbReference type="InterPro" id="IPR049012">
    <property type="entry name" value="Mutator_transp_dom"/>
</dbReference>
<dbReference type="EMBL" id="OB682852">
    <property type="protein sequence ID" value="CAD7236898.1"/>
    <property type="molecule type" value="Genomic_DNA"/>
</dbReference>
<dbReference type="PANTHER" id="PTHR31751">
    <property type="entry name" value="SI:CH211-108C17.2-RELATED-RELATED"/>
    <property type="match status" value="1"/>
</dbReference>
<organism evidence="2">
    <name type="scientific">Cyprideis torosa</name>
    <dbReference type="NCBI Taxonomy" id="163714"/>
    <lineage>
        <taxon>Eukaryota</taxon>
        <taxon>Metazoa</taxon>
        <taxon>Ecdysozoa</taxon>
        <taxon>Arthropoda</taxon>
        <taxon>Crustacea</taxon>
        <taxon>Oligostraca</taxon>
        <taxon>Ostracoda</taxon>
        <taxon>Podocopa</taxon>
        <taxon>Podocopida</taxon>
        <taxon>Cytherocopina</taxon>
        <taxon>Cytheroidea</taxon>
        <taxon>Cytherideidae</taxon>
        <taxon>Cyprideis</taxon>
    </lineage>
</organism>
<name>A0A7R8ZTY1_9CRUS</name>
<dbReference type="OrthoDB" id="6500717at2759"/>
<reference evidence="2" key="1">
    <citation type="submission" date="2020-11" db="EMBL/GenBank/DDBJ databases">
        <authorList>
            <person name="Tran Van P."/>
        </authorList>
    </citation>
    <scope>NUCLEOTIDE SEQUENCE</scope>
</reference>
<evidence type="ECO:0000313" key="2">
    <source>
        <dbReference type="EMBL" id="CAD7236898.1"/>
    </source>
</evidence>
<accession>A0A7R8ZTY1</accession>
<feature type="non-terminal residue" evidence="2">
    <location>
        <position position="127"/>
    </location>
</feature>
<gene>
    <name evidence="2" type="ORF">CTOB1V02_LOCUS14713</name>
</gene>
<feature type="domain" description="Mutator-like transposase" evidence="1">
    <location>
        <begin position="10"/>
        <end position="121"/>
    </location>
</feature>
<proteinExistence type="predicted"/>
<evidence type="ECO:0000259" key="1">
    <source>
        <dbReference type="Pfam" id="PF20700"/>
    </source>
</evidence>